<dbReference type="Pfam" id="PF13895">
    <property type="entry name" value="Ig_2"/>
    <property type="match status" value="3"/>
</dbReference>
<protein>
    <submittedName>
        <fullName evidence="7">Hemicentin-2</fullName>
    </submittedName>
</protein>
<proteinExistence type="predicted"/>
<feature type="disulfide bond" evidence="1">
    <location>
        <begin position="1096"/>
        <end position="1105"/>
    </location>
</feature>
<feature type="region of interest" description="Disordered" evidence="2">
    <location>
        <begin position="1382"/>
        <end position="1469"/>
    </location>
</feature>
<dbReference type="Pfam" id="PF13927">
    <property type="entry name" value="Ig_3"/>
    <property type="match status" value="6"/>
</dbReference>
<name>A0A2B4REK5_STYPI</name>
<evidence type="ECO:0000256" key="4">
    <source>
        <dbReference type="SAM" id="SignalP"/>
    </source>
</evidence>
<sequence>MSFATSIVFLILNFVSFLSEAESQPIFIKEPPSPSLVLEGNELFLQWKSTLGESLSEARIDLLTNGPTNVAALSALDVFLKRPVHIDLAFVGRVAANITDTQTNLTFFSVNRNDSGKYRLQLVLDNAARTKVNSEVEITVLYPPEFTSISDDVVLVEGKGDPSVTLECTADGEPTPNITWTRVYDNGSDGGVLATESQFVLENNRTNSGTYRCTAYNGIGTAPNRTVKVEVNFKPEIVKPLVNDSTVCEGDVISITCSADSRPAVHTYQLFENGILVADGNSSAGVWIVRRDLKEGNFSYRCVANNTISTSEETVNITVKVPSKVYPLENITVVEGENRTLTCNASGSMLTVTWTEVSTGNQSNGIMRYLANISRNDAGEYKCEAINDCGNSSASTFLTVLYKPENFKFTVSKSTVCRGTVVTFNCSAEGIPAVDKYQLLENDSPVSDGSNSLGMWSRNMSSGGVSIYKCMANNSAGTAYSMSLNVTVNVRSSIEEIVDQNVTEGKNVTLTCNVSGIPLPMVTWTTPHGHSTAEKVLVVTNISRNQAGEYKCEASNDCGNAIETAIINVQYEPDNVQLTSSARNNTACKGEVISFNCSADANPAVTYQLFENETAILQTNSAGMWSKTLEKEGVFVYKCVANNSLGSAYSMNVAVTVDVPSSIIQITQHQSVTEGDNVTLICNVSGVPPPMVSWVTPNGERVSNYKLEVKNVSRGQAGEYKCEASNECGNAADVTRIDVRFKPENVLVMSSAMNNTACKGKAISFNCSADAHPAVTSYQLFENEIAIFNTSATGMWSKSLENEGEFVYKCVANNSLGSEYSMSVTVTVNVPSSIIQITQRQNITEGENVILVCNVSGVPPPTVYWMKPNGERVSKYKLEVKNISRSEAGEYKCEASNECGNATKMTSIDVQYQNVTEGETVDLTCAASGMPQPNVSWIKPNNQRVPGNVLKLVNIRRNEAGQYKCEASNECGNATAMASIDVHYKPENVQLTTSVVDSKASQGDTIAFNCSADAKPAVTSYKLFKNGTDMEVNLLEMWKETLENRGVFVYKCMATNTLGSTYSADVTFTVNGGLCEQPCTGQRSCSKFGEKNVCSCPTGKTGTNCEVPVEPKKNFVVGLKIKREFKQVYEDLENPETKTLVEEIKTNTIAEFQGTGLASVKVLKLRPGSIIADLELTFNKSVGQSSVDALLTQAVNKGKLGSMEVEDAVVGETFPDTSEKDCGTFFEGEDCKKAKPGLIVLCVVGGVAVLAIIVAVIAYGLHKKKSDVASFSNGNYERADPNGTAGSAERTSPGNVYGSVNQGYHYDGTNGQSQEMVTFKGITPNPAQTPGITINDSSMTKKAQPGEGMYADLGEFHQKAPAPPTTPVKMPPEYERTEYAEITQFLRVPVKTDDEKENDEKENDEKENDEKENDEKENDEKEDESNVEKNSSPDKGEDPSPSMGEDPSPDMGVAGDRNSSGPVGFVVSI</sequence>
<dbReference type="EMBL" id="LSMT01000732">
    <property type="protein sequence ID" value="PFX14777.1"/>
    <property type="molecule type" value="Genomic_DNA"/>
</dbReference>
<keyword evidence="1" id="KW-1015">Disulfide bond</keyword>
<keyword evidence="3" id="KW-1133">Transmembrane helix</keyword>
<feature type="disulfide bond" evidence="1">
    <location>
        <begin position="1075"/>
        <end position="1085"/>
    </location>
</feature>
<keyword evidence="3" id="KW-0472">Membrane</keyword>
<keyword evidence="3" id="KW-0812">Transmembrane</keyword>
<gene>
    <name evidence="7" type="primary">Hmcn2</name>
    <name evidence="7" type="ORF">AWC38_SpisGene21042</name>
</gene>
<reference evidence="8" key="1">
    <citation type="journal article" date="2017" name="bioRxiv">
        <title>Comparative analysis of the genomes of Stylophora pistillata and Acropora digitifera provides evidence for extensive differences between species of corals.</title>
        <authorList>
            <person name="Voolstra C.R."/>
            <person name="Li Y."/>
            <person name="Liew Y.J."/>
            <person name="Baumgarten S."/>
            <person name="Zoccola D."/>
            <person name="Flot J.-F."/>
            <person name="Tambutte S."/>
            <person name="Allemand D."/>
            <person name="Aranda M."/>
        </authorList>
    </citation>
    <scope>NUCLEOTIDE SEQUENCE [LARGE SCALE GENOMIC DNA]</scope>
</reference>
<feature type="domain" description="Ig-like" evidence="6">
    <location>
        <begin position="743"/>
        <end position="827"/>
    </location>
</feature>
<evidence type="ECO:0000256" key="1">
    <source>
        <dbReference type="PROSITE-ProRule" id="PRU00076"/>
    </source>
</evidence>
<feature type="domain" description="Ig-like" evidence="6">
    <location>
        <begin position="915"/>
        <end position="981"/>
    </location>
</feature>
<feature type="chain" id="PRO_5012383084" evidence="4">
    <location>
        <begin position="24"/>
        <end position="1469"/>
    </location>
</feature>
<feature type="domain" description="Ig-like" evidence="6">
    <location>
        <begin position="404"/>
        <end position="487"/>
    </location>
</feature>
<feature type="domain" description="Ig-like" evidence="6">
    <location>
        <begin position="986"/>
        <end position="1067"/>
    </location>
</feature>
<dbReference type="PROSITE" id="PS00022">
    <property type="entry name" value="EGF_1"/>
    <property type="match status" value="1"/>
</dbReference>
<keyword evidence="4" id="KW-0732">Signal</keyword>
<dbReference type="InterPro" id="IPR013783">
    <property type="entry name" value="Ig-like_fold"/>
</dbReference>
<dbReference type="SMART" id="SM00408">
    <property type="entry name" value="IGc2"/>
    <property type="match status" value="7"/>
</dbReference>
<dbReference type="PROSITE" id="PS50835">
    <property type="entry name" value="IG_LIKE"/>
    <property type="match status" value="10"/>
</dbReference>
<feature type="domain" description="Ig-like" evidence="6">
    <location>
        <begin position="144"/>
        <end position="232"/>
    </location>
</feature>
<evidence type="ECO:0000259" key="5">
    <source>
        <dbReference type="PROSITE" id="PS50026"/>
    </source>
</evidence>
<evidence type="ECO:0000259" key="6">
    <source>
        <dbReference type="PROSITE" id="PS50835"/>
    </source>
</evidence>
<feature type="compositionally biased region" description="Polar residues" evidence="2">
    <location>
        <begin position="1289"/>
        <end position="1302"/>
    </location>
</feature>
<feature type="domain" description="Ig-like" evidence="6">
    <location>
        <begin position="495"/>
        <end position="568"/>
    </location>
</feature>
<comment type="caution">
    <text evidence="7">The sequence shown here is derived from an EMBL/GenBank/DDBJ whole genome shotgun (WGS) entry which is preliminary data.</text>
</comment>
<dbReference type="SMART" id="SM00409">
    <property type="entry name" value="IG"/>
    <property type="match status" value="11"/>
</dbReference>
<dbReference type="Gene3D" id="2.60.40.10">
    <property type="entry name" value="Immunoglobulins"/>
    <property type="match status" value="11"/>
</dbReference>
<dbReference type="SUPFAM" id="SSF48726">
    <property type="entry name" value="Immunoglobulin"/>
    <property type="match status" value="11"/>
</dbReference>
<dbReference type="InterPro" id="IPR003599">
    <property type="entry name" value="Ig_sub"/>
</dbReference>
<evidence type="ECO:0000256" key="3">
    <source>
        <dbReference type="SAM" id="Phobius"/>
    </source>
</evidence>
<dbReference type="InterPro" id="IPR036179">
    <property type="entry name" value="Ig-like_dom_sf"/>
</dbReference>
<keyword evidence="1" id="KW-0245">EGF-like domain</keyword>
<evidence type="ECO:0000313" key="7">
    <source>
        <dbReference type="EMBL" id="PFX14777.1"/>
    </source>
</evidence>
<feature type="domain" description="Ig-like" evidence="6">
    <location>
        <begin position="660"/>
        <end position="740"/>
    </location>
</feature>
<feature type="domain" description="Ig-like" evidence="6">
    <location>
        <begin position="235"/>
        <end position="318"/>
    </location>
</feature>
<comment type="caution">
    <text evidence="1">Lacks conserved residue(s) required for the propagation of feature annotation.</text>
</comment>
<feature type="region of interest" description="Disordered" evidence="2">
    <location>
        <begin position="1280"/>
        <end position="1346"/>
    </location>
</feature>
<feature type="signal peptide" evidence="4">
    <location>
        <begin position="1"/>
        <end position="23"/>
    </location>
</feature>
<feature type="domain" description="EGF-like" evidence="5">
    <location>
        <begin position="1071"/>
        <end position="1106"/>
    </location>
</feature>
<dbReference type="OrthoDB" id="5987725at2759"/>
<dbReference type="PROSITE" id="PS50026">
    <property type="entry name" value="EGF_3"/>
    <property type="match status" value="1"/>
</dbReference>
<dbReference type="Proteomes" id="UP000225706">
    <property type="component" value="Unassembled WGS sequence"/>
</dbReference>
<feature type="domain" description="Ig-like" evidence="6">
    <location>
        <begin position="322"/>
        <end position="399"/>
    </location>
</feature>
<dbReference type="InterPro" id="IPR003598">
    <property type="entry name" value="Ig_sub2"/>
</dbReference>
<feature type="compositionally biased region" description="Basic and acidic residues" evidence="2">
    <location>
        <begin position="1424"/>
        <end position="1438"/>
    </location>
</feature>
<feature type="compositionally biased region" description="Acidic residues" evidence="2">
    <location>
        <begin position="1395"/>
        <end position="1423"/>
    </location>
</feature>
<evidence type="ECO:0000256" key="2">
    <source>
        <dbReference type="SAM" id="MobiDB-lite"/>
    </source>
</evidence>
<dbReference type="InterPro" id="IPR000742">
    <property type="entry name" value="EGF"/>
</dbReference>
<keyword evidence="8" id="KW-1185">Reference proteome</keyword>
<organism evidence="7 8">
    <name type="scientific">Stylophora pistillata</name>
    <name type="common">Smooth cauliflower coral</name>
    <dbReference type="NCBI Taxonomy" id="50429"/>
    <lineage>
        <taxon>Eukaryota</taxon>
        <taxon>Metazoa</taxon>
        <taxon>Cnidaria</taxon>
        <taxon>Anthozoa</taxon>
        <taxon>Hexacorallia</taxon>
        <taxon>Scleractinia</taxon>
        <taxon>Astrocoeniina</taxon>
        <taxon>Pocilloporidae</taxon>
        <taxon>Stylophora</taxon>
    </lineage>
</organism>
<accession>A0A2B4REK5</accession>
<feature type="domain" description="Ig-like" evidence="6">
    <location>
        <begin position="831"/>
        <end position="911"/>
    </location>
</feature>
<dbReference type="PANTHER" id="PTHR46013">
    <property type="entry name" value="VASCULAR CELL ADHESION MOLECULE 1"/>
    <property type="match status" value="1"/>
</dbReference>
<feature type="compositionally biased region" description="Polar residues" evidence="2">
    <location>
        <begin position="1325"/>
        <end position="1341"/>
    </location>
</feature>
<dbReference type="InterPro" id="IPR007110">
    <property type="entry name" value="Ig-like_dom"/>
</dbReference>
<feature type="transmembrane region" description="Helical" evidence="3">
    <location>
        <begin position="1238"/>
        <end position="1261"/>
    </location>
</feature>
<evidence type="ECO:0000313" key="8">
    <source>
        <dbReference type="Proteomes" id="UP000225706"/>
    </source>
</evidence>
<dbReference type="PANTHER" id="PTHR46013:SF7">
    <property type="entry name" value="IG-LIKE DOMAIN-CONTAINING PROTEIN"/>
    <property type="match status" value="1"/>
</dbReference>